<gene>
    <name evidence="3" type="ordered locus">TTX_1152</name>
</gene>
<dbReference type="SUPFAM" id="SSF54909">
    <property type="entry name" value="Dimeric alpha+beta barrel"/>
    <property type="match status" value="1"/>
</dbReference>
<accession>G4RJP7</accession>
<evidence type="ECO:0000256" key="1">
    <source>
        <dbReference type="ARBA" id="ARBA00029440"/>
    </source>
</evidence>
<dbReference type="eggNOG" id="arCOG01117">
    <property type="taxonomic scope" value="Archaea"/>
</dbReference>
<dbReference type="InterPro" id="IPR019887">
    <property type="entry name" value="Tscrpt_reg_AsnC/Lrp_C"/>
</dbReference>
<organism evidence="3 4">
    <name type="scientific">Thermoproteus tenax (strain ATCC 35583 / DSM 2078 / JCM 9277 / NBRC 100435 / Kra 1)</name>
    <dbReference type="NCBI Taxonomy" id="768679"/>
    <lineage>
        <taxon>Archaea</taxon>
        <taxon>Thermoproteota</taxon>
        <taxon>Thermoprotei</taxon>
        <taxon>Thermoproteales</taxon>
        <taxon>Thermoproteaceae</taxon>
        <taxon>Thermoproteus</taxon>
    </lineage>
</organism>
<dbReference type="STRING" id="768679.TTX_1152"/>
<dbReference type="Pfam" id="PF01037">
    <property type="entry name" value="AsnC_trans_reg"/>
    <property type="match status" value="1"/>
</dbReference>
<evidence type="ECO:0000313" key="3">
    <source>
        <dbReference type="EMBL" id="CCC81792.1"/>
    </source>
</evidence>
<dbReference type="AlphaFoldDB" id="G4RJP7"/>
<dbReference type="HOGENOM" id="CLU_170329_2_2_2"/>
<dbReference type="Gene3D" id="3.30.70.920">
    <property type="match status" value="1"/>
</dbReference>
<protein>
    <submittedName>
        <fullName evidence="3">Transcriptional regulatory protein, asnC family</fullName>
    </submittedName>
</protein>
<evidence type="ECO:0000313" key="4">
    <source>
        <dbReference type="Proteomes" id="UP000002654"/>
    </source>
</evidence>
<dbReference type="PaxDb" id="768679-TTX_1152"/>
<dbReference type="PATRIC" id="fig|768679.9.peg.1162"/>
<keyword evidence="4" id="KW-1185">Reference proteome</keyword>
<proteinExistence type="predicted"/>
<dbReference type="Proteomes" id="UP000002654">
    <property type="component" value="Chromosome"/>
</dbReference>
<evidence type="ECO:0000259" key="2">
    <source>
        <dbReference type="Pfam" id="PF01037"/>
    </source>
</evidence>
<dbReference type="PANTHER" id="PTHR43413">
    <property type="entry name" value="TRANSCRIPTIONAL REGULATOR, ASNC FAMILY"/>
    <property type="match status" value="1"/>
</dbReference>
<dbReference type="InterPro" id="IPR050684">
    <property type="entry name" value="HTH-Siroheme_Decarb"/>
</dbReference>
<feature type="domain" description="Transcription regulator AsnC/Lrp ligand binding" evidence="2">
    <location>
        <begin position="5"/>
        <end position="76"/>
    </location>
</feature>
<dbReference type="EMBL" id="FN869859">
    <property type="protein sequence ID" value="CCC81792.1"/>
    <property type="molecule type" value="Genomic_DNA"/>
</dbReference>
<name>G4RJP7_THETK</name>
<dbReference type="RefSeq" id="WP_014127047.1">
    <property type="nucleotide sequence ID" value="NC_016070.1"/>
</dbReference>
<dbReference type="KEGG" id="ttn:TTX_1152"/>
<dbReference type="OrthoDB" id="8136at2157"/>
<dbReference type="PANTHER" id="PTHR43413:SF6">
    <property type="entry name" value="REGULATORY PROTEIN ASNC"/>
    <property type="match status" value="1"/>
</dbReference>
<dbReference type="InterPro" id="IPR011008">
    <property type="entry name" value="Dimeric_a/b-barrel"/>
</dbReference>
<sequence length="84" mass="9379">MEALVFINVDVGYEDSVMEELAKIPEVSAVHFVYGPYDLVVKLTSDDAETLRSIIRDKVRKINGVRSTTTLIVAKTYLRSGPPH</sequence>
<reference evidence="3 4" key="1">
    <citation type="journal article" date="2011" name="PLoS ONE">
        <title>The complete genome sequence of Thermoproteus tenax: a physiologically versatile member of the Crenarchaeota.</title>
        <authorList>
            <person name="Siebers B."/>
            <person name="Zaparty M."/>
            <person name="Raddatz G."/>
            <person name="Tjaden B."/>
            <person name="Albers S.V."/>
            <person name="Bell S.D."/>
            <person name="Blombach F."/>
            <person name="Kletzin A."/>
            <person name="Kyrpides N."/>
            <person name="Lanz C."/>
            <person name="Plagens A."/>
            <person name="Rampp M."/>
            <person name="Rosinus A."/>
            <person name="von Jan M."/>
            <person name="Makarova K.S."/>
            <person name="Klenk H.P."/>
            <person name="Schuster S.C."/>
            <person name="Hensel R."/>
        </authorList>
    </citation>
    <scope>NUCLEOTIDE SEQUENCE [LARGE SCALE GENOMIC DNA]</scope>
    <source>
        <strain evidence="4">ATCC 35583 / DSM 2078 / JCM 9277 / NBRC 100435 / Kra 1</strain>
    </source>
</reference>
<comment type="pathway">
    <text evidence="1">Amino-acid biosynthesis.</text>
</comment>
<dbReference type="GeneID" id="11262037"/>